<dbReference type="InterPro" id="IPR048238">
    <property type="entry name" value="K-carrageenase"/>
</dbReference>
<reference evidence="5" key="1">
    <citation type="journal article" date="2019" name="Int. J. Syst. Evol. Microbiol.">
        <title>The Global Catalogue of Microorganisms (GCM) 10K type strain sequencing project: providing services to taxonomists for standard genome sequencing and annotation.</title>
        <authorList>
            <consortium name="The Broad Institute Genomics Platform"/>
            <consortium name="The Broad Institute Genome Sequencing Center for Infectious Disease"/>
            <person name="Wu L."/>
            <person name="Ma J."/>
        </authorList>
    </citation>
    <scope>NUCLEOTIDE SEQUENCE [LARGE SCALE GENOMIC DNA]</scope>
    <source>
        <strain evidence="5">JCM 17759</strain>
    </source>
</reference>
<evidence type="ECO:0000259" key="3">
    <source>
        <dbReference type="PROSITE" id="PS51762"/>
    </source>
</evidence>
<evidence type="ECO:0000313" key="5">
    <source>
        <dbReference type="Proteomes" id="UP001500840"/>
    </source>
</evidence>
<organism evidence="4 5">
    <name type="scientific">Novipirellula rosea</name>
    <dbReference type="NCBI Taxonomy" id="1031540"/>
    <lineage>
        <taxon>Bacteria</taxon>
        <taxon>Pseudomonadati</taxon>
        <taxon>Planctomycetota</taxon>
        <taxon>Planctomycetia</taxon>
        <taxon>Pirellulales</taxon>
        <taxon>Pirellulaceae</taxon>
        <taxon>Novipirellula</taxon>
    </lineage>
</organism>
<dbReference type="PROSITE" id="PS51762">
    <property type="entry name" value="GH16_2"/>
    <property type="match status" value="1"/>
</dbReference>
<sequence length="393" mass="44954">MILSIAVSSTVIADAPLPVGDILQASPGEWELVPEFSDEFNGDTINSQKWNTNTEDWGTWSWEPENASQNNGSLHLQMVQQTHQRGNQKLDYKSGIARTHKTITYGYFEARVKGCSRFPGASPAFWLHSKGPQNRYQAKDGETVTYSEIDVIELQQSEYDALTKQHHGVNHIDCNLHTQLLKNGAKVWIRPNTNPAMCKNEFVAPWDPRDDYHIYAVENTEDWVVWYIDGKEIGRKPNLYWHLPMHVTFSLGLRYPFEGYQNGNRVPVHEKTTNDGFPTAMSVDYVRVWQNRAAKQSESKINQPQTDKPRIAKPSTAMKPAKNQSSTDTTKADFVAMEKAKWEKEGWPWNQAKVESNFDEMDTNQDGIASGLERQAWFEKKRTSLKNDSANER</sequence>
<feature type="compositionally biased region" description="Polar residues" evidence="2">
    <location>
        <begin position="294"/>
        <end position="306"/>
    </location>
</feature>
<dbReference type="SUPFAM" id="SSF49899">
    <property type="entry name" value="Concanavalin A-like lectins/glucanases"/>
    <property type="match status" value="1"/>
</dbReference>
<dbReference type="InterPro" id="IPR050546">
    <property type="entry name" value="Glycosyl_Hydrlase_16"/>
</dbReference>
<comment type="similarity">
    <text evidence="1">Belongs to the glycosyl hydrolase 16 family.</text>
</comment>
<feature type="region of interest" description="Disordered" evidence="2">
    <location>
        <begin position="294"/>
        <end position="333"/>
    </location>
</feature>
<gene>
    <name evidence="4" type="ORF">GCM10023156_30100</name>
</gene>
<dbReference type="InterPro" id="IPR013320">
    <property type="entry name" value="ConA-like_dom_sf"/>
</dbReference>
<dbReference type="InterPro" id="IPR000757">
    <property type="entry name" value="Beta-glucanase-like"/>
</dbReference>
<keyword evidence="5" id="KW-1185">Reference proteome</keyword>
<dbReference type="PANTHER" id="PTHR10963:SF55">
    <property type="entry name" value="GLYCOSIDE HYDROLASE FAMILY 16 PROTEIN"/>
    <property type="match status" value="1"/>
</dbReference>
<dbReference type="EMBL" id="BAABGA010000035">
    <property type="protein sequence ID" value="GAA4455692.1"/>
    <property type="molecule type" value="Genomic_DNA"/>
</dbReference>
<feature type="domain" description="GH16" evidence="3">
    <location>
        <begin position="10"/>
        <end position="294"/>
    </location>
</feature>
<dbReference type="Proteomes" id="UP001500840">
    <property type="component" value="Unassembled WGS sequence"/>
</dbReference>
<evidence type="ECO:0000313" key="4">
    <source>
        <dbReference type="EMBL" id="GAA4455692.1"/>
    </source>
</evidence>
<comment type="caution">
    <text evidence="4">The sequence shown here is derived from an EMBL/GenBank/DDBJ whole genome shotgun (WGS) entry which is preliminary data.</text>
</comment>
<evidence type="ECO:0000256" key="2">
    <source>
        <dbReference type="SAM" id="MobiDB-lite"/>
    </source>
</evidence>
<dbReference type="PANTHER" id="PTHR10963">
    <property type="entry name" value="GLYCOSYL HYDROLASE-RELATED"/>
    <property type="match status" value="1"/>
</dbReference>
<dbReference type="NCBIfam" id="NF041449">
    <property type="entry name" value="K_carrageenase"/>
    <property type="match status" value="1"/>
</dbReference>
<proteinExistence type="inferred from homology"/>
<accession>A0ABP8MVX8</accession>
<dbReference type="Gene3D" id="2.60.120.200">
    <property type="match status" value="1"/>
</dbReference>
<protein>
    <recommendedName>
        <fullName evidence="3">GH16 domain-containing protein</fullName>
    </recommendedName>
</protein>
<dbReference type="Pfam" id="PF00722">
    <property type="entry name" value="Glyco_hydro_16"/>
    <property type="match status" value="1"/>
</dbReference>
<evidence type="ECO:0000256" key="1">
    <source>
        <dbReference type="ARBA" id="ARBA00006865"/>
    </source>
</evidence>
<name>A0ABP8MVX8_9BACT</name>